<sequence>MAPGPEHIQGPLDLVDELGTMEQLAPSIEDTIAVSSIPSTNLPLLTWEEGRLGAAVVPDIVPNQGIPHPVARPRSVEPQDAAINSRGGLPSNL</sequence>
<gene>
    <name evidence="2" type="ORF">Zm00014a_008392</name>
</gene>
<evidence type="ECO:0000313" key="2">
    <source>
        <dbReference type="EMBL" id="PWZ12657.1"/>
    </source>
</evidence>
<dbReference type="Proteomes" id="UP000251960">
    <property type="component" value="Chromosome 7"/>
</dbReference>
<dbReference type="AlphaFoldDB" id="A0A3L6DXQ3"/>
<evidence type="ECO:0000313" key="3">
    <source>
        <dbReference type="Proteomes" id="UP000251960"/>
    </source>
</evidence>
<reference evidence="2 3" key="1">
    <citation type="journal article" date="2018" name="Nat. Genet.">
        <title>Extensive intraspecific gene order and gene structural variations between Mo17 and other maize genomes.</title>
        <authorList>
            <person name="Sun S."/>
            <person name="Zhou Y."/>
            <person name="Chen J."/>
            <person name="Shi J."/>
            <person name="Zhao H."/>
            <person name="Zhao H."/>
            <person name="Song W."/>
            <person name="Zhang M."/>
            <person name="Cui Y."/>
            <person name="Dong X."/>
            <person name="Liu H."/>
            <person name="Ma X."/>
            <person name="Jiao Y."/>
            <person name="Wang B."/>
            <person name="Wei X."/>
            <person name="Stein J.C."/>
            <person name="Glaubitz J.C."/>
            <person name="Lu F."/>
            <person name="Yu G."/>
            <person name="Liang C."/>
            <person name="Fengler K."/>
            <person name="Li B."/>
            <person name="Rafalski A."/>
            <person name="Schnable P.S."/>
            <person name="Ware D.H."/>
            <person name="Buckler E.S."/>
            <person name="Lai J."/>
        </authorList>
    </citation>
    <scope>NUCLEOTIDE SEQUENCE [LARGE SCALE GENOMIC DNA]</scope>
    <source>
        <strain evidence="3">cv. Missouri 17</strain>
        <tissue evidence="2">Seedling</tissue>
    </source>
</reference>
<accession>A0A3L6DXQ3</accession>
<name>A0A3L6DXQ3_MAIZE</name>
<evidence type="ECO:0000256" key="1">
    <source>
        <dbReference type="SAM" id="MobiDB-lite"/>
    </source>
</evidence>
<feature type="region of interest" description="Disordered" evidence="1">
    <location>
        <begin position="68"/>
        <end position="93"/>
    </location>
</feature>
<organism evidence="2 3">
    <name type="scientific">Zea mays</name>
    <name type="common">Maize</name>
    <dbReference type="NCBI Taxonomy" id="4577"/>
    <lineage>
        <taxon>Eukaryota</taxon>
        <taxon>Viridiplantae</taxon>
        <taxon>Streptophyta</taxon>
        <taxon>Embryophyta</taxon>
        <taxon>Tracheophyta</taxon>
        <taxon>Spermatophyta</taxon>
        <taxon>Magnoliopsida</taxon>
        <taxon>Liliopsida</taxon>
        <taxon>Poales</taxon>
        <taxon>Poaceae</taxon>
        <taxon>PACMAD clade</taxon>
        <taxon>Panicoideae</taxon>
        <taxon>Andropogonodae</taxon>
        <taxon>Andropogoneae</taxon>
        <taxon>Tripsacinae</taxon>
        <taxon>Zea</taxon>
    </lineage>
</organism>
<comment type="caution">
    <text evidence="2">The sequence shown here is derived from an EMBL/GenBank/DDBJ whole genome shotgun (WGS) entry which is preliminary data.</text>
</comment>
<protein>
    <submittedName>
        <fullName evidence="2">Uncharacterized protein</fullName>
    </submittedName>
</protein>
<dbReference type="EMBL" id="NCVQ01000008">
    <property type="protein sequence ID" value="PWZ12657.1"/>
    <property type="molecule type" value="Genomic_DNA"/>
</dbReference>
<proteinExistence type="predicted"/>